<evidence type="ECO:0000256" key="7">
    <source>
        <dbReference type="ARBA" id="ARBA00022917"/>
    </source>
</evidence>
<dbReference type="Pfam" id="PF01336">
    <property type="entry name" value="tRNA_anti-codon"/>
    <property type="match status" value="1"/>
</dbReference>
<dbReference type="GO" id="GO:0004824">
    <property type="term" value="F:lysine-tRNA ligase activity"/>
    <property type="evidence" value="ECO:0007669"/>
    <property type="project" value="UniProtKB-EC"/>
</dbReference>
<dbReference type="InterPro" id="IPR004364">
    <property type="entry name" value="Aa-tRNA-synt_II"/>
</dbReference>
<dbReference type="InterPro" id="IPR044136">
    <property type="entry name" value="Lys-tRNA-ligase_II_N"/>
</dbReference>
<evidence type="ECO:0000256" key="1">
    <source>
        <dbReference type="ARBA" id="ARBA00008226"/>
    </source>
</evidence>
<evidence type="ECO:0000259" key="10">
    <source>
        <dbReference type="PROSITE" id="PS50862"/>
    </source>
</evidence>
<dbReference type="PROSITE" id="PS50862">
    <property type="entry name" value="AA_TRNA_LIGASE_II"/>
    <property type="match status" value="1"/>
</dbReference>
<dbReference type="SUPFAM" id="SSF55681">
    <property type="entry name" value="Class II aaRS and biotin synthetases"/>
    <property type="match status" value="1"/>
</dbReference>
<dbReference type="GO" id="GO:0005524">
    <property type="term" value="F:ATP binding"/>
    <property type="evidence" value="ECO:0007669"/>
    <property type="project" value="UniProtKB-KW"/>
</dbReference>
<evidence type="ECO:0000256" key="2">
    <source>
        <dbReference type="ARBA" id="ARBA00013166"/>
    </source>
</evidence>
<dbReference type="Gene3D" id="3.30.930.10">
    <property type="entry name" value="Bira Bifunctional Protein, Domain 2"/>
    <property type="match status" value="1"/>
</dbReference>
<dbReference type="Proteomes" id="UP000886050">
    <property type="component" value="Unassembled WGS sequence"/>
</dbReference>
<dbReference type="PANTHER" id="PTHR42918">
    <property type="entry name" value="LYSYL-TRNA SYNTHETASE"/>
    <property type="match status" value="1"/>
</dbReference>
<keyword evidence="7" id="KW-0648">Protein biosynthesis</keyword>
<comment type="similarity">
    <text evidence="1">Belongs to the class-II aminoacyl-tRNA synthetase family.</text>
</comment>
<comment type="caution">
    <text evidence="11">The sequence shown here is derived from an EMBL/GenBank/DDBJ whole genome shotgun (WGS) entry which is preliminary data.</text>
</comment>
<evidence type="ECO:0000313" key="11">
    <source>
        <dbReference type="EMBL" id="HHF52872.1"/>
    </source>
</evidence>
<dbReference type="GO" id="GO:0006430">
    <property type="term" value="P:lysyl-tRNA aminoacylation"/>
    <property type="evidence" value="ECO:0007669"/>
    <property type="project" value="InterPro"/>
</dbReference>
<evidence type="ECO:0000256" key="3">
    <source>
        <dbReference type="ARBA" id="ARBA00022598"/>
    </source>
</evidence>
<dbReference type="GO" id="GO:0046872">
    <property type="term" value="F:metal ion binding"/>
    <property type="evidence" value="ECO:0007669"/>
    <property type="project" value="UniProtKB-KW"/>
</dbReference>
<dbReference type="InterPro" id="IPR004365">
    <property type="entry name" value="NA-bd_OB_tRNA"/>
</dbReference>
<dbReference type="SUPFAM" id="SSF50249">
    <property type="entry name" value="Nucleic acid-binding proteins"/>
    <property type="match status" value="1"/>
</dbReference>
<keyword evidence="8" id="KW-0030">Aminoacyl-tRNA synthetase</keyword>
<gene>
    <name evidence="11" type="ORF">ENL43_00730</name>
</gene>
<dbReference type="Pfam" id="PF00152">
    <property type="entry name" value="tRNA-synt_2"/>
    <property type="match status" value="1"/>
</dbReference>
<comment type="catalytic activity">
    <reaction evidence="9">
        <text>tRNA(Lys) + L-lysine + ATP = L-lysyl-tRNA(Lys) + AMP + diphosphate</text>
        <dbReference type="Rhea" id="RHEA:20792"/>
        <dbReference type="Rhea" id="RHEA-COMP:9696"/>
        <dbReference type="Rhea" id="RHEA-COMP:9697"/>
        <dbReference type="ChEBI" id="CHEBI:30616"/>
        <dbReference type="ChEBI" id="CHEBI:32551"/>
        <dbReference type="ChEBI" id="CHEBI:33019"/>
        <dbReference type="ChEBI" id="CHEBI:78442"/>
        <dbReference type="ChEBI" id="CHEBI:78529"/>
        <dbReference type="ChEBI" id="CHEBI:456215"/>
        <dbReference type="EC" id="6.1.1.6"/>
    </reaction>
</comment>
<dbReference type="EC" id="6.1.1.6" evidence="2"/>
<dbReference type="InterPro" id="IPR006195">
    <property type="entry name" value="aa-tRNA-synth_II"/>
</dbReference>
<keyword evidence="4" id="KW-0479">Metal-binding</keyword>
<dbReference type="GO" id="GO:0005829">
    <property type="term" value="C:cytosol"/>
    <property type="evidence" value="ECO:0007669"/>
    <property type="project" value="TreeGrafter"/>
</dbReference>
<evidence type="ECO:0000256" key="5">
    <source>
        <dbReference type="ARBA" id="ARBA00022741"/>
    </source>
</evidence>
<dbReference type="CDD" id="cd04322">
    <property type="entry name" value="LysRS_N"/>
    <property type="match status" value="1"/>
</dbReference>
<organism evidence="11">
    <name type="scientific">candidate division WOR-3 bacterium</name>
    <dbReference type="NCBI Taxonomy" id="2052148"/>
    <lineage>
        <taxon>Bacteria</taxon>
        <taxon>Bacteria division WOR-3</taxon>
    </lineage>
</organism>
<evidence type="ECO:0000256" key="8">
    <source>
        <dbReference type="ARBA" id="ARBA00023146"/>
    </source>
</evidence>
<proteinExistence type="inferred from homology"/>
<dbReference type="InterPro" id="IPR012340">
    <property type="entry name" value="NA-bd_OB-fold"/>
</dbReference>
<evidence type="ECO:0000256" key="4">
    <source>
        <dbReference type="ARBA" id="ARBA00022723"/>
    </source>
</evidence>
<dbReference type="PANTHER" id="PTHR42918:SF15">
    <property type="entry name" value="LYSINE--TRNA LIGASE, CHLOROPLASTIC_MITOCHONDRIAL"/>
    <property type="match status" value="1"/>
</dbReference>
<name>A0A7V5HMF1_UNCW3</name>
<reference evidence="11" key="1">
    <citation type="journal article" date="2020" name="mSystems">
        <title>Genome- and Community-Level Interaction Insights into Carbon Utilization and Element Cycling Functions of Hydrothermarchaeota in Hydrothermal Sediment.</title>
        <authorList>
            <person name="Zhou Z."/>
            <person name="Liu Y."/>
            <person name="Xu W."/>
            <person name="Pan J."/>
            <person name="Luo Z.H."/>
            <person name="Li M."/>
        </authorList>
    </citation>
    <scope>NUCLEOTIDE SEQUENCE [LARGE SCALE GENOMIC DNA]</scope>
    <source>
        <strain evidence="11">HyVt-96</strain>
    </source>
</reference>
<dbReference type="Gene3D" id="2.40.50.140">
    <property type="entry name" value="Nucleic acid-binding proteins"/>
    <property type="match status" value="1"/>
</dbReference>
<keyword evidence="6" id="KW-0067">ATP-binding</keyword>
<keyword evidence="5" id="KW-0547">Nucleotide-binding</keyword>
<dbReference type="AlphaFoldDB" id="A0A7V5HMF1"/>
<evidence type="ECO:0000256" key="6">
    <source>
        <dbReference type="ARBA" id="ARBA00022840"/>
    </source>
</evidence>
<accession>A0A7V5HMF1</accession>
<dbReference type="PRINTS" id="PR00982">
    <property type="entry name" value="TRNASYNTHLYS"/>
</dbReference>
<dbReference type="InterPro" id="IPR045864">
    <property type="entry name" value="aa-tRNA-synth_II/BPL/LPL"/>
</dbReference>
<dbReference type="InterPro" id="IPR018149">
    <property type="entry name" value="Lys-tRNA-synth_II_C"/>
</dbReference>
<feature type="domain" description="Aminoacyl-transfer RNA synthetases class-II family profile" evidence="10">
    <location>
        <begin position="171"/>
        <end position="306"/>
    </location>
</feature>
<dbReference type="FunFam" id="2.40.50.140:FF:000024">
    <property type="entry name" value="Lysine--tRNA ligase"/>
    <property type="match status" value="1"/>
</dbReference>
<sequence>MERLDEFEVRKAKIQELRGKGLEPYPYRFEKTHDSLFIKEHFDELEGKTVSIAGRIMTKRVFGKLSFAHLRDEQGDIQIAIQKGTSKVPQIEEDGAKFFKKYIDVGDIVGIKGKVFKTKTGEITVLAEEFVILSKGLRPLPEKWHGLKDKEVRYRERYLDLIVNKETREAFKKRSEIIQLIREFFIEKGFLEVDTPILQPIYGGAFAKPFETYSNALDMKLYLRIADELYLKRLLVGGFEKVFEFAKDFRNEGIDRLHYPEFIALEAYAAYWDYNDMMELTEELFEELAVKLYGSPEIDYQGEKIT</sequence>
<dbReference type="GO" id="GO:0000049">
    <property type="term" value="F:tRNA binding"/>
    <property type="evidence" value="ECO:0007669"/>
    <property type="project" value="TreeGrafter"/>
</dbReference>
<feature type="non-terminal residue" evidence="11">
    <location>
        <position position="306"/>
    </location>
</feature>
<evidence type="ECO:0000256" key="9">
    <source>
        <dbReference type="ARBA" id="ARBA00048573"/>
    </source>
</evidence>
<protein>
    <recommendedName>
        <fullName evidence="2">lysine--tRNA ligase</fullName>
        <ecNumber evidence="2">6.1.1.6</ecNumber>
    </recommendedName>
</protein>
<keyword evidence="3 11" id="KW-0436">Ligase</keyword>
<dbReference type="EMBL" id="DRTX01000043">
    <property type="protein sequence ID" value="HHF52872.1"/>
    <property type="molecule type" value="Genomic_DNA"/>
</dbReference>